<dbReference type="InterPro" id="IPR000089">
    <property type="entry name" value="Biotin_lipoyl"/>
</dbReference>
<dbReference type="SUPFAM" id="SSF51230">
    <property type="entry name" value="Single hybrid motif"/>
    <property type="match status" value="1"/>
</dbReference>
<dbReference type="InterPro" id="IPR016185">
    <property type="entry name" value="PreATP-grasp_dom_sf"/>
</dbReference>
<dbReference type="PROSITE" id="PS50975">
    <property type="entry name" value="ATP_GRASP"/>
    <property type="match status" value="1"/>
</dbReference>
<keyword evidence="2 11" id="KW-0436">Ligase</keyword>
<evidence type="ECO:0000256" key="7">
    <source>
        <dbReference type="PROSITE-ProRule" id="PRU00409"/>
    </source>
</evidence>
<dbReference type="Pfam" id="PF02786">
    <property type="entry name" value="CPSase_L_D2"/>
    <property type="match status" value="1"/>
</dbReference>
<dbReference type="Proteomes" id="UP000518887">
    <property type="component" value="Unassembled WGS sequence"/>
</dbReference>
<dbReference type="NCBIfam" id="TIGR02712">
    <property type="entry name" value="urea_carbox"/>
    <property type="match status" value="1"/>
</dbReference>
<sequence>MVKKVMIANRGAIAVRIERTLKKMGITSVAIYSQADQDSLHVNNADEAYFLGDGKVSDTYLNTDLILKIAKEHGVDAIHPGYGFLSENADFARICEQNGIKFIGPTPEQMKMFGLKHSAREIAKKAKVPMLEGTPLLSGADEAVKAAENFGYPVILKSTAGGGGIGMKVCYSEEELRAAYDACTHLAKANFSNAGVFLEKYLEKARHIEVQIFGNEYGEVAALAERDCSVQRRNQKVMEECPAYGISEETRKALKDAAKRLAVEVGYRSAGTVEFLYDVKSQGFYFLEVNTRLQVEHGVTEEVLGIDLVEWMVREASGELKNLDSLYGKTNGVSIQTRIYAEDGKRNFATSAGKLDTVIFSKDARIETWIKDAVVVSPNYDPMLAKIIVHADDRKSAIAKMTKVLEETKIYGITTNIDYLHSFLQTKPYLEGNLFTHMLDDFTYSENTVEVLDGGLQTTVQDYPGRLKYWDIGVPPSGAMDNFSFRLANIILGNSAGLPGLEFTLKGGKYKFRADMTICLTGCDMSPTLDDLEIPMYKPVSVKEGQILALSKAKSGLRAYMAVKGGLDVPEYLGSASTFALGGFGGHSGRVLRTGDILHVKKDTSPLPNITVDSSYLSTANEISVVPGPHCTKEFLKPEFMEQLSETEWEVHFNSDRTGVRLIGPSPAWAREDGGEAGLHPSNVHDTAYAVGTIDMTGDMPIILGPDGPSLGGFVCPATIPSGELWKQGQLAPGSKVRFNYITIETAEKIRKAQEDYLASLASGKSEKLEEVPRGDKIEQTYPVLKKIELDGKDKLVIRCAGDEYVLVEYGEMEIEMRLRIRVNALKQSIIAEKNIPLIDATPGIRSLQVHIDSTKMSIFELADIIVKLDSQIGDLSKFRVKSRKIKLPLSWHDPQTILAMNRYKDNVRPNAPWCPDNIEFIRRINGMNSIEDVKDLIFNETYIVMGLGDVYLGAPVCIPLDPRHRLVTTKYNPARTWTPENAVGIGGAYLGIYGMEGPGGYQLFGRTIQTWNPKGATKSFREGKPWLLDFFDQIQFYPVSAEELLKIREDFLRGRYEVEIEETYFDYGEYEKFLESIKEETKIAKAHQVASFEAEKQMWKEKGLDKFEAHHNAETETAAVPEGATEVFSNMPGSVWKILKSEGDSVKKGEAIIIEESMKMETAQLAPCDGKIVGIYVKPSQEVFSGQILAAIK</sequence>
<evidence type="ECO:0000256" key="2">
    <source>
        <dbReference type="ARBA" id="ARBA00022598"/>
    </source>
</evidence>
<dbReference type="RefSeq" id="WP_184656907.1">
    <property type="nucleotide sequence ID" value="NZ_JACHFQ010000001.1"/>
</dbReference>
<dbReference type="NCBIfam" id="TIGR00724">
    <property type="entry name" value="urea_amlyse_rel"/>
    <property type="match status" value="1"/>
</dbReference>
<evidence type="ECO:0000256" key="5">
    <source>
        <dbReference type="ARBA" id="ARBA00022840"/>
    </source>
</evidence>
<feature type="domain" description="Lipoyl-binding" evidence="8">
    <location>
        <begin position="1116"/>
        <end position="1194"/>
    </location>
</feature>
<dbReference type="CDD" id="cd06850">
    <property type="entry name" value="biotinyl_domain"/>
    <property type="match status" value="1"/>
</dbReference>
<dbReference type="InterPro" id="IPR029000">
    <property type="entry name" value="Cyclophilin-like_dom_sf"/>
</dbReference>
<feature type="domain" description="ATP-grasp" evidence="9">
    <location>
        <begin position="120"/>
        <end position="317"/>
    </location>
</feature>
<dbReference type="PANTHER" id="PTHR18866">
    <property type="entry name" value="CARBOXYLASE:PYRUVATE/ACETYL-COA/PROPIONYL-COA CARBOXYLASE"/>
    <property type="match status" value="1"/>
</dbReference>
<keyword evidence="12" id="KW-1185">Reference proteome</keyword>
<dbReference type="Gene3D" id="3.30.1360.40">
    <property type="match status" value="1"/>
</dbReference>
<organism evidence="11 12">
    <name type="scientific">Treponema ruminis</name>
    <dbReference type="NCBI Taxonomy" id="744515"/>
    <lineage>
        <taxon>Bacteria</taxon>
        <taxon>Pseudomonadati</taxon>
        <taxon>Spirochaetota</taxon>
        <taxon>Spirochaetia</taxon>
        <taxon>Spirochaetales</taxon>
        <taxon>Treponemataceae</taxon>
        <taxon>Treponema</taxon>
    </lineage>
</organism>
<reference evidence="11 12" key="1">
    <citation type="submission" date="2020-08" db="EMBL/GenBank/DDBJ databases">
        <title>Genomic Encyclopedia of Type Strains, Phase IV (KMG-IV): sequencing the most valuable type-strain genomes for metagenomic binning, comparative biology and taxonomic classification.</title>
        <authorList>
            <person name="Goeker M."/>
        </authorList>
    </citation>
    <scope>NUCLEOTIDE SEQUENCE [LARGE SCALE GENOMIC DNA]</scope>
    <source>
        <strain evidence="11 12">DSM 103462</strain>
    </source>
</reference>
<evidence type="ECO:0000256" key="6">
    <source>
        <dbReference type="ARBA" id="ARBA00023267"/>
    </source>
</evidence>
<dbReference type="SUPFAM" id="SSF50891">
    <property type="entry name" value="Cyclophilin-like"/>
    <property type="match status" value="2"/>
</dbReference>
<comment type="caution">
    <text evidence="11">The sequence shown here is derived from an EMBL/GenBank/DDBJ whole genome shotgun (WGS) entry which is preliminary data.</text>
</comment>
<dbReference type="SMART" id="SM00796">
    <property type="entry name" value="AHS1"/>
    <property type="match status" value="1"/>
</dbReference>
<dbReference type="Gene3D" id="2.40.100.10">
    <property type="entry name" value="Cyclophilin-like"/>
    <property type="match status" value="2"/>
</dbReference>
<dbReference type="InterPro" id="IPR005481">
    <property type="entry name" value="BC-like_N"/>
</dbReference>
<keyword evidence="4" id="KW-0378">Hydrolase</keyword>
<evidence type="ECO:0000259" key="8">
    <source>
        <dbReference type="PROSITE" id="PS50968"/>
    </source>
</evidence>
<dbReference type="SUPFAM" id="SSF160467">
    <property type="entry name" value="PH0987 N-terminal domain-like"/>
    <property type="match status" value="1"/>
</dbReference>
<dbReference type="PANTHER" id="PTHR18866:SF128">
    <property type="entry name" value="UREA AMIDOLYASE"/>
    <property type="match status" value="1"/>
</dbReference>
<dbReference type="InterPro" id="IPR011054">
    <property type="entry name" value="Rudment_hybrid_motif"/>
</dbReference>
<dbReference type="SMART" id="SM00878">
    <property type="entry name" value="Biotin_carb_C"/>
    <property type="match status" value="1"/>
</dbReference>
<evidence type="ECO:0000259" key="9">
    <source>
        <dbReference type="PROSITE" id="PS50975"/>
    </source>
</evidence>
<keyword evidence="3 7" id="KW-0547">Nucleotide-binding</keyword>
<dbReference type="Gene3D" id="3.30.470.20">
    <property type="entry name" value="ATP-grasp fold, B domain"/>
    <property type="match status" value="1"/>
</dbReference>
<dbReference type="EC" id="6.3.4.6" evidence="11"/>
<evidence type="ECO:0000313" key="11">
    <source>
        <dbReference type="EMBL" id="MBB5225041.1"/>
    </source>
</evidence>
<accession>A0A7W8G742</accession>
<dbReference type="Pfam" id="PF02785">
    <property type="entry name" value="Biotin_carb_C"/>
    <property type="match status" value="1"/>
</dbReference>
<dbReference type="InterPro" id="IPR011761">
    <property type="entry name" value="ATP-grasp"/>
</dbReference>
<dbReference type="PROSITE" id="PS50979">
    <property type="entry name" value="BC"/>
    <property type="match status" value="1"/>
</dbReference>
<dbReference type="InterPro" id="IPR005479">
    <property type="entry name" value="CPAse_ATP-bd"/>
</dbReference>
<dbReference type="GO" id="GO:0005524">
    <property type="term" value="F:ATP binding"/>
    <property type="evidence" value="ECO:0007669"/>
    <property type="project" value="UniProtKB-UniRule"/>
</dbReference>
<evidence type="ECO:0000259" key="10">
    <source>
        <dbReference type="PROSITE" id="PS50979"/>
    </source>
</evidence>
<dbReference type="PROSITE" id="PS00866">
    <property type="entry name" value="CPSASE_1"/>
    <property type="match status" value="1"/>
</dbReference>
<dbReference type="InterPro" id="IPR050856">
    <property type="entry name" value="Biotin_carboxylase_complex"/>
</dbReference>
<dbReference type="InterPro" id="IPR005482">
    <property type="entry name" value="Biotin_COase_C"/>
</dbReference>
<dbReference type="GO" id="GO:0046872">
    <property type="term" value="F:metal ion binding"/>
    <property type="evidence" value="ECO:0007669"/>
    <property type="project" value="InterPro"/>
</dbReference>
<dbReference type="AlphaFoldDB" id="A0A7W8G742"/>
<proteinExistence type="predicted"/>
<dbReference type="PROSITE" id="PS00867">
    <property type="entry name" value="CPSASE_2"/>
    <property type="match status" value="1"/>
</dbReference>
<evidence type="ECO:0000313" key="12">
    <source>
        <dbReference type="Proteomes" id="UP000518887"/>
    </source>
</evidence>
<comment type="cofactor">
    <cofactor evidence="1">
        <name>biotin</name>
        <dbReference type="ChEBI" id="CHEBI:57586"/>
    </cofactor>
</comment>
<dbReference type="Pfam" id="PF02626">
    <property type="entry name" value="CT_A_B"/>
    <property type="match status" value="1"/>
</dbReference>
<dbReference type="SMART" id="SM00797">
    <property type="entry name" value="AHS2"/>
    <property type="match status" value="1"/>
</dbReference>
<dbReference type="InterPro" id="IPR003833">
    <property type="entry name" value="CT_C_D"/>
</dbReference>
<name>A0A7W8G742_9SPIR</name>
<keyword evidence="6" id="KW-0092">Biotin</keyword>
<evidence type="ECO:0000256" key="4">
    <source>
        <dbReference type="ARBA" id="ARBA00022801"/>
    </source>
</evidence>
<dbReference type="Pfam" id="PF00289">
    <property type="entry name" value="Biotin_carb_N"/>
    <property type="match status" value="1"/>
</dbReference>
<dbReference type="SUPFAM" id="SSF51246">
    <property type="entry name" value="Rudiment single hybrid motif"/>
    <property type="match status" value="1"/>
</dbReference>
<dbReference type="FunFam" id="3.40.50.20:FF:000010">
    <property type="entry name" value="Propionyl-CoA carboxylase subunit alpha"/>
    <property type="match status" value="1"/>
</dbReference>
<dbReference type="SUPFAM" id="SSF52440">
    <property type="entry name" value="PreATP-grasp domain"/>
    <property type="match status" value="1"/>
</dbReference>
<evidence type="ECO:0000256" key="1">
    <source>
        <dbReference type="ARBA" id="ARBA00001953"/>
    </source>
</evidence>
<dbReference type="GO" id="GO:0016787">
    <property type="term" value="F:hydrolase activity"/>
    <property type="evidence" value="ECO:0007669"/>
    <property type="project" value="UniProtKB-KW"/>
</dbReference>
<dbReference type="EMBL" id="JACHFQ010000001">
    <property type="protein sequence ID" value="MBB5225041.1"/>
    <property type="molecule type" value="Genomic_DNA"/>
</dbReference>
<dbReference type="GO" id="GO:0004847">
    <property type="term" value="F:urea carboxylase activity"/>
    <property type="evidence" value="ECO:0007669"/>
    <property type="project" value="UniProtKB-EC"/>
</dbReference>
<dbReference type="PROSITE" id="PS50968">
    <property type="entry name" value="BIOTINYL_LIPOYL"/>
    <property type="match status" value="1"/>
</dbReference>
<evidence type="ECO:0000256" key="3">
    <source>
        <dbReference type="ARBA" id="ARBA00022741"/>
    </source>
</evidence>
<dbReference type="InterPro" id="IPR011053">
    <property type="entry name" value="Single_hybrid_motif"/>
</dbReference>
<dbReference type="InterPro" id="IPR014084">
    <property type="entry name" value="Urea_COase"/>
</dbReference>
<dbReference type="Pfam" id="PF00364">
    <property type="entry name" value="Biotin_lipoyl"/>
    <property type="match status" value="1"/>
</dbReference>
<protein>
    <submittedName>
        <fullName evidence="11">Urea carboxylase</fullName>
        <ecNumber evidence="11">6.3.4.6</ecNumber>
    </submittedName>
</protein>
<dbReference type="Gene3D" id="2.40.50.100">
    <property type="match status" value="1"/>
</dbReference>
<keyword evidence="5 7" id="KW-0067">ATP-binding</keyword>
<dbReference type="Pfam" id="PF02682">
    <property type="entry name" value="CT_C_D"/>
    <property type="match status" value="1"/>
</dbReference>
<gene>
    <name evidence="11" type="ORF">HNP76_000381</name>
</gene>
<dbReference type="InterPro" id="IPR003778">
    <property type="entry name" value="CT_A_B"/>
</dbReference>
<feature type="domain" description="Biotin carboxylation" evidence="10">
    <location>
        <begin position="1"/>
        <end position="444"/>
    </location>
</feature>
<dbReference type="InterPro" id="IPR011764">
    <property type="entry name" value="Biotin_carboxylation_dom"/>
</dbReference>
<dbReference type="SUPFAM" id="SSF56059">
    <property type="entry name" value="Glutathione synthetase ATP-binding domain-like"/>
    <property type="match status" value="1"/>
</dbReference>